<feature type="transmembrane region" description="Helical" evidence="1">
    <location>
        <begin position="70"/>
        <end position="85"/>
    </location>
</feature>
<accession>A0ABT7L3L2</accession>
<dbReference type="Proteomes" id="UP001235343">
    <property type="component" value="Unassembled WGS sequence"/>
</dbReference>
<reference evidence="2 3" key="1">
    <citation type="submission" date="2023-06" db="EMBL/GenBank/DDBJ databases">
        <title>Aquibacillus rhizosphaerae LR5S19.</title>
        <authorList>
            <person name="Sun J.-Q."/>
        </authorList>
    </citation>
    <scope>NUCLEOTIDE SEQUENCE [LARGE SCALE GENOMIC DNA]</scope>
    <source>
        <strain evidence="2 3">LR5S19</strain>
    </source>
</reference>
<proteinExistence type="predicted"/>
<protein>
    <submittedName>
        <fullName evidence="2">Uncharacterized protein</fullName>
    </submittedName>
</protein>
<evidence type="ECO:0000313" key="2">
    <source>
        <dbReference type="EMBL" id="MDL4839959.1"/>
    </source>
</evidence>
<name>A0ABT7L3L2_9BACI</name>
<evidence type="ECO:0000313" key="3">
    <source>
        <dbReference type="Proteomes" id="UP001235343"/>
    </source>
</evidence>
<gene>
    <name evidence="2" type="ORF">QQS35_05750</name>
</gene>
<sequence>MAKPIQSWQDKEKKDNVYLVLFMVAAIINTIYDLFYFGLSVRVVIFLLFYIILFYLGLRRARWAEVLIKIYVWVTVISIILFPFFN</sequence>
<dbReference type="EMBL" id="JASTZU010000020">
    <property type="protein sequence ID" value="MDL4839959.1"/>
    <property type="molecule type" value="Genomic_DNA"/>
</dbReference>
<keyword evidence="1" id="KW-0812">Transmembrane</keyword>
<organism evidence="2 3">
    <name type="scientific">Aquibacillus rhizosphaerae</name>
    <dbReference type="NCBI Taxonomy" id="3051431"/>
    <lineage>
        <taxon>Bacteria</taxon>
        <taxon>Bacillati</taxon>
        <taxon>Bacillota</taxon>
        <taxon>Bacilli</taxon>
        <taxon>Bacillales</taxon>
        <taxon>Bacillaceae</taxon>
        <taxon>Aquibacillus</taxon>
    </lineage>
</organism>
<keyword evidence="1" id="KW-1133">Transmembrane helix</keyword>
<feature type="transmembrane region" description="Helical" evidence="1">
    <location>
        <begin position="41"/>
        <end position="58"/>
    </location>
</feature>
<evidence type="ECO:0000256" key="1">
    <source>
        <dbReference type="SAM" id="Phobius"/>
    </source>
</evidence>
<keyword evidence="1" id="KW-0472">Membrane</keyword>
<keyword evidence="3" id="KW-1185">Reference proteome</keyword>
<dbReference type="RefSeq" id="WP_285930959.1">
    <property type="nucleotide sequence ID" value="NZ_JASTZU010000020.1"/>
</dbReference>
<comment type="caution">
    <text evidence="2">The sequence shown here is derived from an EMBL/GenBank/DDBJ whole genome shotgun (WGS) entry which is preliminary data.</text>
</comment>
<feature type="transmembrane region" description="Helical" evidence="1">
    <location>
        <begin position="16"/>
        <end position="35"/>
    </location>
</feature>